<dbReference type="InterPro" id="IPR036942">
    <property type="entry name" value="Beta-barrel_TonB_sf"/>
</dbReference>
<protein>
    <submittedName>
        <fullName evidence="10">SusC/RagA family TonB-linked outer membrane protein</fullName>
    </submittedName>
</protein>
<keyword evidence="4 7" id="KW-0812">Transmembrane</keyword>
<dbReference type="Gene3D" id="2.60.40.1120">
    <property type="entry name" value="Carboxypeptidase-like, regulatory domain"/>
    <property type="match status" value="1"/>
</dbReference>
<evidence type="ECO:0000256" key="3">
    <source>
        <dbReference type="ARBA" id="ARBA00022452"/>
    </source>
</evidence>
<dbReference type="NCBIfam" id="TIGR04057">
    <property type="entry name" value="SusC_RagA_signa"/>
    <property type="match status" value="1"/>
</dbReference>
<dbReference type="InterPro" id="IPR023996">
    <property type="entry name" value="TonB-dep_OMP_SusC/RagA"/>
</dbReference>
<dbReference type="SUPFAM" id="SSF56935">
    <property type="entry name" value="Porins"/>
    <property type="match status" value="1"/>
</dbReference>
<organism evidence="10 11">
    <name type="scientific">Flectobacillus roseus</name>
    <dbReference type="NCBI Taxonomy" id="502259"/>
    <lineage>
        <taxon>Bacteria</taxon>
        <taxon>Pseudomonadati</taxon>
        <taxon>Bacteroidota</taxon>
        <taxon>Cytophagia</taxon>
        <taxon>Cytophagales</taxon>
        <taxon>Flectobacillaceae</taxon>
        <taxon>Flectobacillus</taxon>
    </lineage>
</organism>
<evidence type="ECO:0000313" key="10">
    <source>
        <dbReference type="EMBL" id="MDI9858258.1"/>
    </source>
</evidence>
<evidence type="ECO:0000256" key="5">
    <source>
        <dbReference type="ARBA" id="ARBA00023136"/>
    </source>
</evidence>
<dbReference type="InterPro" id="IPR023997">
    <property type="entry name" value="TonB-dep_OMP_SusC/RagA_CS"/>
</dbReference>
<feature type="chain" id="PRO_5045448258" evidence="8">
    <location>
        <begin position="34"/>
        <end position="1067"/>
    </location>
</feature>
<evidence type="ECO:0000256" key="7">
    <source>
        <dbReference type="PROSITE-ProRule" id="PRU01360"/>
    </source>
</evidence>
<reference evidence="10 11" key="1">
    <citation type="submission" date="2023-05" db="EMBL/GenBank/DDBJ databases">
        <title>Novel species of genus Flectobacillus isolated from stream in China.</title>
        <authorList>
            <person name="Lu H."/>
        </authorList>
    </citation>
    <scope>NUCLEOTIDE SEQUENCE [LARGE SCALE GENOMIC DNA]</scope>
    <source>
        <strain evidence="10 11">KCTC 42575</strain>
    </source>
</reference>
<feature type="domain" description="TonB-dependent receptor plug" evidence="9">
    <location>
        <begin position="158"/>
        <end position="261"/>
    </location>
</feature>
<evidence type="ECO:0000256" key="2">
    <source>
        <dbReference type="ARBA" id="ARBA00022448"/>
    </source>
</evidence>
<dbReference type="InterPro" id="IPR008969">
    <property type="entry name" value="CarboxyPept-like_regulatory"/>
</dbReference>
<dbReference type="InterPro" id="IPR012910">
    <property type="entry name" value="Plug_dom"/>
</dbReference>
<evidence type="ECO:0000256" key="6">
    <source>
        <dbReference type="ARBA" id="ARBA00023237"/>
    </source>
</evidence>
<dbReference type="Gene3D" id="2.40.170.20">
    <property type="entry name" value="TonB-dependent receptor, beta-barrel domain"/>
    <property type="match status" value="1"/>
</dbReference>
<dbReference type="RefSeq" id="WP_283343499.1">
    <property type="nucleotide sequence ID" value="NZ_JASHIF010000002.1"/>
</dbReference>
<dbReference type="Proteomes" id="UP001236507">
    <property type="component" value="Unassembled WGS sequence"/>
</dbReference>
<dbReference type="InterPro" id="IPR039426">
    <property type="entry name" value="TonB-dep_rcpt-like"/>
</dbReference>
<keyword evidence="3 7" id="KW-1134">Transmembrane beta strand</keyword>
<dbReference type="InterPro" id="IPR037066">
    <property type="entry name" value="Plug_dom_sf"/>
</dbReference>
<dbReference type="NCBIfam" id="TIGR04056">
    <property type="entry name" value="OMP_RagA_SusC"/>
    <property type="match status" value="1"/>
</dbReference>
<comment type="similarity">
    <text evidence="7">Belongs to the TonB-dependent receptor family.</text>
</comment>
<evidence type="ECO:0000256" key="1">
    <source>
        <dbReference type="ARBA" id="ARBA00004571"/>
    </source>
</evidence>
<keyword evidence="11" id="KW-1185">Reference proteome</keyword>
<keyword evidence="8" id="KW-0732">Signal</keyword>
<dbReference type="SUPFAM" id="SSF49464">
    <property type="entry name" value="Carboxypeptidase regulatory domain-like"/>
    <property type="match status" value="1"/>
</dbReference>
<dbReference type="Gene3D" id="2.170.130.10">
    <property type="entry name" value="TonB-dependent receptor, plug domain"/>
    <property type="match status" value="1"/>
</dbReference>
<evidence type="ECO:0000256" key="4">
    <source>
        <dbReference type="ARBA" id="ARBA00022692"/>
    </source>
</evidence>
<sequence>MKYIKNPFAAIPKVTLMTLTVYGTMLAHFDAVAQEKKPTEVVKVHVQYKTQINGVVLSTATGKPVLGARVFYKNMTSTITGEDGKFTLTVPSSSVAVNVECPGFASVEIPVAKRSKFNVYLQDVLGTESNITLPTGTISEQRSLGAVASSAAAEAWSQLTESADTYMQGRIAGLNSTRFSGSTNIGSFFTIRGYNSLQASNRPLIVVDNVIYDSGIYGNSLNSNYFDNPLSYIDIRDISNISVLKDASAAALYGTKGANGVIMITTSRAKELGTKIDFALYGGVNMAPKGLPVMGVNGYKSYLSDLLSSQGLNSNQISALPYMNDNISNSEYYTYHNNTDWQKKVYASSPLTNMFLKVTGGDNIAKYALSVNYLSNKNGVIGSTLEKYSTRFNADMNLSRKLTAAANLSFAYNEAETKDFGFASKTNPIYLALVKAPFLTDYRVSSQGIFSPDYADHDVFNVGNPIVAAKNTLGGNKAYRFFGVLDFKYAVNDNLKIGTNIAVTFDKIKENRFIPNYGLVADTLKNTLALNQLSSQTKRLFNISNETFVSYDKTFKNVHELSARLGVRFISSRVEQDKLLAYNSATDQLISVGNGLVLYNNIEGGIGTYNWLNTYGSVNYSYSDKYFLGLNVGMDASSRFGKEASTFKVGGTPIAIMPSLSAAWLLSAEPFLANGPFDLLKLRGSIGRVGNDDIGNYSSKQFYVGQNLLGLQGLVRGNIANPSLKWETVAKSNLGLDLAVLKERISLSVDVFQNKTSDMIVAEVLPTTAGLGYALTNSGAMTTKGFEASINFKVLNKSSVKWDLGVNLAHAKSTIDQLPNGNADIVTNIGAGNIVTRVGDAPNSFFGIIYKGVYATDAEAAAEGLQTRLPDGTLRAFQGGDARFADLNGDKIIDDKDRTILGNPNPTIYGGITNRVVYKNWTLDALVSFVSGNDVYNYTRRNIESGDSYNNQSRAVEGRWRGNGQVTNIPRATYGDPLQNSRFSSRWIEDGSYIRLRSVGLSYNFNVDKGIIKYLTVYANANNVLTFTKYLGYDPEFSATNSVIGQGVDNTLEPIQKSFNLGVKLGL</sequence>
<evidence type="ECO:0000313" key="11">
    <source>
        <dbReference type="Proteomes" id="UP001236507"/>
    </source>
</evidence>
<dbReference type="Pfam" id="PF13620">
    <property type="entry name" value="CarboxypepD_reg"/>
    <property type="match status" value="1"/>
</dbReference>
<accession>A0ABT6Y3W3</accession>
<keyword evidence="5 7" id="KW-0472">Membrane</keyword>
<dbReference type="Pfam" id="PF07715">
    <property type="entry name" value="Plug"/>
    <property type="match status" value="1"/>
</dbReference>
<gene>
    <name evidence="10" type="ORF">QM524_03440</name>
</gene>
<evidence type="ECO:0000256" key="8">
    <source>
        <dbReference type="SAM" id="SignalP"/>
    </source>
</evidence>
<dbReference type="PROSITE" id="PS52016">
    <property type="entry name" value="TONB_DEPENDENT_REC_3"/>
    <property type="match status" value="1"/>
</dbReference>
<comment type="caution">
    <text evidence="10">The sequence shown here is derived from an EMBL/GenBank/DDBJ whole genome shotgun (WGS) entry which is preliminary data.</text>
</comment>
<evidence type="ECO:0000259" key="9">
    <source>
        <dbReference type="Pfam" id="PF07715"/>
    </source>
</evidence>
<dbReference type="EMBL" id="JASHIF010000002">
    <property type="protein sequence ID" value="MDI9858258.1"/>
    <property type="molecule type" value="Genomic_DNA"/>
</dbReference>
<name>A0ABT6Y3W3_9BACT</name>
<proteinExistence type="inferred from homology"/>
<feature type="signal peptide" evidence="8">
    <location>
        <begin position="1"/>
        <end position="33"/>
    </location>
</feature>
<keyword evidence="2 7" id="KW-0813">Transport</keyword>
<keyword evidence="6 7" id="KW-0998">Cell outer membrane</keyword>
<comment type="subcellular location">
    <subcellularLocation>
        <location evidence="1 7">Cell outer membrane</location>
        <topology evidence="1 7">Multi-pass membrane protein</topology>
    </subcellularLocation>
</comment>